<keyword evidence="2" id="KW-0472">Membrane</keyword>
<dbReference type="Proteomes" id="UP000292935">
    <property type="component" value="Unassembled WGS sequence"/>
</dbReference>
<dbReference type="OrthoDB" id="3389322at2"/>
<proteinExistence type="predicted"/>
<gene>
    <name evidence="4" type="ORF">ESP57_04175</name>
</gene>
<feature type="compositionally biased region" description="Basic and acidic residues" evidence="1">
    <location>
        <begin position="140"/>
        <end position="158"/>
    </location>
</feature>
<comment type="caution">
    <text evidence="4">The sequence shown here is derived from an EMBL/GenBank/DDBJ whole genome shotgun (WGS) entry which is preliminary data.</text>
</comment>
<sequence length="389" mass="43609">MARHEALARAERHRARGRRHRHGDEAVVAAHRRLLLADLRHAPARRVHPQPRGAGRGAAGLPHRHDHRCDHRPDRHGCRHRDHRGDDDRDRHPVPPDRCDHRRRASGPRRRHLHRPAHAHRGPRPRARAPHRAARRRRPGDRSVCRPGDGDGPCRDGRRPRVAVIRLRGTPLDPDAPEARRWLEDELTGPEYQAAKPSPFDVAMQAIRDWFLGLFDGATGLPGPVLTLLLVLLVVALVVVGLLVFGLPRLRRRRRSEVALFDDHDRRDLETLRRAAIAAASAGDWPLAIEERFRALVRGLVEREVVTVHPGTTARAFADAAAGSFPDLAAELRTAAAGFDGVRYLGRAGSADEYARVTELERRIAEARPTRRDGHEASADDRDPVEAAR</sequence>
<feature type="compositionally biased region" description="Basic and acidic residues" evidence="1">
    <location>
        <begin position="67"/>
        <end position="76"/>
    </location>
</feature>
<feature type="compositionally biased region" description="Basic and acidic residues" evidence="1">
    <location>
        <begin position="83"/>
        <end position="100"/>
    </location>
</feature>
<evidence type="ECO:0000313" key="5">
    <source>
        <dbReference type="Proteomes" id="UP000292935"/>
    </source>
</evidence>
<feature type="region of interest" description="Disordered" evidence="1">
    <location>
        <begin position="362"/>
        <end position="389"/>
    </location>
</feature>
<evidence type="ECO:0000313" key="4">
    <source>
        <dbReference type="EMBL" id="RXZ51342.1"/>
    </source>
</evidence>
<feature type="compositionally biased region" description="Basic and acidic residues" evidence="1">
    <location>
        <begin position="1"/>
        <end position="10"/>
    </location>
</feature>
<feature type="transmembrane region" description="Helical" evidence="2">
    <location>
        <begin position="225"/>
        <end position="247"/>
    </location>
</feature>
<protein>
    <submittedName>
        <fullName evidence="4">DUF4129 domain-containing protein</fullName>
    </submittedName>
</protein>
<dbReference type="Pfam" id="PF13559">
    <property type="entry name" value="DUF4129"/>
    <property type="match status" value="1"/>
</dbReference>
<name>A0A4Q2JT13_9MICO</name>
<keyword evidence="5" id="KW-1185">Reference proteome</keyword>
<feature type="domain" description="Protein-glutamine gamma-glutamyltransferase-like C-terminal" evidence="3">
    <location>
        <begin position="292"/>
        <end position="360"/>
    </location>
</feature>
<feature type="compositionally biased region" description="Basic residues" evidence="1">
    <location>
        <begin position="101"/>
        <end position="139"/>
    </location>
</feature>
<keyword evidence="2" id="KW-1133">Transmembrane helix</keyword>
<dbReference type="AlphaFoldDB" id="A0A4Q2JT13"/>
<evidence type="ECO:0000256" key="2">
    <source>
        <dbReference type="SAM" id="Phobius"/>
    </source>
</evidence>
<reference evidence="4 5" key="1">
    <citation type="submission" date="2019-01" db="EMBL/GenBank/DDBJ databases">
        <authorList>
            <person name="Li J."/>
        </authorList>
    </citation>
    <scope>NUCLEOTIDE SEQUENCE [LARGE SCALE GENOMIC DNA]</scope>
    <source>
        <strain evidence="4 5">CCUG 35506</strain>
    </source>
</reference>
<feature type="region of interest" description="Disordered" evidence="1">
    <location>
        <begin position="41"/>
        <end position="158"/>
    </location>
</feature>
<dbReference type="InterPro" id="IPR025403">
    <property type="entry name" value="TgpA-like_C"/>
</dbReference>
<keyword evidence="2" id="KW-0812">Transmembrane</keyword>
<evidence type="ECO:0000259" key="3">
    <source>
        <dbReference type="Pfam" id="PF13559"/>
    </source>
</evidence>
<accession>A0A4Q2JT13</accession>
<evidence type="ECO:0000256" key="1">
    <source>
        <dbReference type="SAM" id="MobiDB-lite"/>
    </source>
</evidence>
<dbReference type="EMBL" id="SDPO01000001">
    <property type="protein sequence ID" value="RXZ51342.1"/>
    <property type="molecule type" value="Genomic_DNA"/>
</dbReference>
<feature type="region of interest" description="Disordered" evidence="1">
    <location>
        <begin position="1"/>
        <end position="25"/>
    </location>
</feature>
<feature type="compositionally biased region" description="Basic residues" evidence="1">
    <location>
        <begin position="11"/>
        <end position="21"/>
    </location>
</feature>
<organism evidence="4 5">
    <name type="scientific">Agromyces fucosus</name>
    <dbReference type="NCBI Taxonomy" id="41985"/>
    <lineage>
        <taxon>Bacteria</taxon>
        <taxon>Bacillati</taxon>
        <taxon>Actinomycetota</taxon>
        <taxon>Actinomycetes</taxon>
        <taxon>Micrococcales</taxon>
        <taxon>Microbacteriaceae</taxon>
        <taxon>Agromyces</taxon>
    </lineage>
</organism>